<name>A0A914Z2V4_9BILA</name>
<dbReference type="CDD" id="cd19062">
    <property type="entry name" value="LGIC_TM_GluCl"/>
    <property type="match status" value="1"/>
</dbReference>
<dbReference type="Gene3D" id="2.70.170.10">
    <property type="entry name" value="Neurotransmitter-gated ion-channel ligand-binding domain"/>
    <property type="match status" value="1"/>
</dbReference>
<dbReference type="InterPro" id="IPR006201">
    <property type="entry name" value="Neur_channel"/>
</dbReference>
<dbReference type="PANTHER" id="PTHR18945">
    <property type="entry name" value="NEUROTRANSMITTER GATED ION CHANNEL"/>
    <property type="match status" value="1"/>
</dbReference>
<evidence type="ECO:0000256" key="5">
    <source>
        <dbReference type="ARBA" id="ARBA00022692"/>
    </source>
</evidence>
<dbReference type="InterPro" id="IPR018000">
    <property type="entry name" value="Neurotransmitter_ion_chnl_CS"/>
</dbReference>
<protein>
    <submittedName>
        <fullName evidence="15">Uncharacterized protein</fullName>
    </submittedName>
</protein>
<dbReference type="InterPro" id="IPR044721">
    <property type="entry name" value="GluCl_TM"/>
</dbReference>
<dbReference type="WBParaSite" id="PSU_v2.g6680.t1">
    <property type="protein sequence ID" value="PSU_v2.g6680.t1"/>
    <property type="gene ID" value="PSU_v2.g6680"/>
</dbReference>
<keyword evidence="10" id="KW-0407">Ion channel</keyword>
<dbReference type="PRINTS" id="PR00253">
    <property type="entry name" value="GABAARECEPTR"/>
</dbReference>
<evidence type="ECO:0000259" key="12">
    <source>
        <dbReference type="Pfam" id="PF02931"/>
    </source>
</evidence>
<dbReference type="Gene3D" id="1.20.58.390">
    <property type="entry name" value="Neurotransmitter-gated ion-channel transmembrane domain"/>
    <property type="match status" value="1"/>
</dbReference>
<dbReference type="SUPFAM" id="SSF63712">
    <property type="entry name" value="Nicotinic receptor ligand binding domain-like"/>
    <property type="match status" value="1"/>
</dbReference>
<accession>A0A914Z2V4</accession>
<dbReference type="GO" id="GO:0004888">
    <property type="term" value="F:transmembrane signaling receptor activity"/>
    <property type="evidence" value="ECO:0007669"/>
    <property type="project" value="InterPro"/>
</dbReference>
<dbReference type="AlphaFoldDB" id="A0A914Z2V4"/>
<dbReference type="GO" id="GO:0005230">
    <property type="term" value="F:extracellular ligand-gated monoatomic ion channel activity"/>
    <property type="evidence" value="ECO:0007669"/>
    <property type="project" value="InterPro"/>
</dbReference>
<dbReference type="PROSITE" id="PS00236">
    <property type="entry name" value="NEUROTR_ION_CHANNEL"/>
    <property type="match status" value="1"/>
</dbReference>
<dbReference type="InterPro" id="IPR038050">
    <property type="entry name" value="Neuro_actylchol_rec"/>
</dbReference>
<reference evidence="15" key="1">
    <citation type="submission" date="2022-11" db="UniProtKB">
        <authorList>
            <consortium name="WormBaseParasite"/>
        </authorList>
    </citation>
    <scope>IDENTIFICATION</scope>
</reference>
<evidence type="ECO:0000256" key="8">
    <source>
        <dbReference type="ARBA" id="ARBA00023065"/>
    </source>
</evidence>
<dbReference type="SUPFAM" id="SSF90112">
    <property type="entry name" value="Neurotransmitter-gated ion-channel transmembrane pore"/>
    <property type="match status" value="1"/>
</dbReference>
<keyword evidence="14" id="KW-1185">Reference proteome</keyword>
<organism evidence="14 15">
    <name type="scientific">Panagrolaimus superbus</name>
    <dbReference type="NCBI Taxonomy" id="310955"/>
    <lineage>
        <taxon>Eukaryota</taxon>
        <taxon>Metazoa</taxon>
        <taxon>Ecdysozoa</taxon>
        <taxon>Nematoda</taxon>
        <taxon>Chromadorea</taxon>
        <taxon>Rhabditida</taxon>
        <taxon>Tylenchina</taxon>
        <taxon>Panagrolaimomorpha</taxon>
        <taxon>Panagrolaimoidea</taxon>
        <taxon>Panagrolaimidae</taxon>
        <taxon>Panagrolaimus</taxon>
    </lineage>
</organism>
<proteinExistence type="predicted"/>
<evidence type="ECO:0000259" key="13">
    <source>
        <dbReference type="Pfam" id="PF02932"/>
    </source>
</evidence>
<evidence type="ECO:0000256" key="4">
    <source>
        <dbReference type="ARBA" id="ARBA00022475"/>
    </source>
</evidence>
<keyword evidence="8" id="KW-0406">Ion transport</keyword>
<dbReference type="InterPro" id="IPR036734">
    <property type="entry name" value="Neur_chan_lig-bd_sf"/>
</dbReference>
<dbReference type="Pfam" id="PF02932">
    <property type="entry name" value="Neur_chan_memb"/>
    <property type="match status" value="1"/>
</dbReference>
<dbReference type="InterPro" id="IPR006029">
    <property type="entry name" value="Neurotrans-gated_channel_TM"/>
</dbReference>
<evidence type="ECO:0000256" key="6">
    <source>
        <dbReference type="ARBA" id="ARBA00022729"/>
    </source>
</evidence>
<keyword evidence="4" id="KW-1003">Cell membrane</keyword>
<dbReference type="InterPro" id="IPR036719">
    <property type="entry name" value="Neuro-gated_channel_TM_sf"/>
</dbReference>
<keyword evidence="5 11" id="KW-0812">Transmembrane</keyword>
<evidence type="ECO:0000256" key="7">
    <source>
        <dbReference type="ARBA" id="ARBA00022989"/>
    </source>
</evidence>
<feature type="transmembrane region" description="Helical" evidence="11">
    <location>
        <begin position="179"/>
        <end position="201"/>
    </location>
</feature>
<dbReference type="GO" id="GO:0005886">
    <property type="term" value="C:plasma membrane"/>
    <property type="evidence" value="ECO:0007669"/>
    <property type="project" value="UniProtKB-SubCell"/>
</dbReference>
<dbReference type="Proteomes" id="UP000887577">
    <property type="component" value="Unplaced"/>
</dbReference>
<evidence type="ECO:0000256" key="1">
    <source>
        <dbReference type="ARBA" id="ARBA00004141"/>
    </source>
</evidence>
<sequence>MIDTENMFLRLYADGRVLYSVRLSLTLSCPMHLQLYPLDVQNCDFDLISYAHTTKDIVYEWDTAGDPVQLKSGVGNDLPNFHLEKIDTGLECTSHTNTGSYACLRMRIKLSRLFSYYVFQLYIPTGMIVVVSWVSFWIDQRSTAGRVALGTLTMTTMTTVQSSINSKLPPVSYIKLVDYWLGTCQTFVFGALLEYAVVAYIDTNCKPAANRRQQLRKAQKRQFFMEETEFYQPPCTCGIGQNQENATFILCRPQISLREKFRKFFVKPDYLPAKIDYYARFLTPFAFIFFNAVYWSCAALLTSEYEKAHL</sequence>
<keyword evidence="7 11" id="KW-1133">Transmembrane helix</keyword>
<evidence type="ECO:0000313" key="14">
    <source>
        <dbReference type="Proteomes" id="UP000887577"/>
    </source>
</evidence>
<evidence type="ECO:0000256" key="9">
    <source>
        <dbReference type="ARBA" id="ARBA00023136"/>
    </source>
</evidence>
<dbReference type="InterPro" id="IPR006028">
    <property type="entry name" value="GABAA/Glycine_rcpt"/>
</dbReference>
<feature type="domain" description="Neurotransmitter-gated ion-channel transmembrane" evidence="13">
    <location>
        <begin position="121"/>
        <end position="255"/>
    </location>
</feature>
<keyword evidence="9 11" id="KW-0472">Membrane</keyword>
<feature type="transmembrane region" description="Helical" evidence="11">
    <location>
        <begin position="114"/>
        <end position="138"/>
    </location>
</feature>
<evidence type="ECO:0000256" key="11">
    <source>
        <dbReference type="SAM" id="Phobius"/>
    </source>
</evidence>
<evidence type="ECO:0000256" key="10">
    <source>
        <dbReference type="ARBA" id="ARBA00023303"/>
    </source>
</evidence>
<dbReference type="Pfam" id="PF02931">
    <property type="entry name" value="Neur_chan_LBD"/>
    <property type="match status" value="1"/>
</dbReference>
<evidence type="ECO:0000313" key="15">
    <source>
        <dbReference type="WBParaSite" id="PSU_v2.g6680.t1"/>
    </source>
</evidence>
<evidence type="ECO:0000256" key="3">
    <source>
        <dbReference type="ARBA" id="ARBA00022448"/>
    </source>
</evidence>
<feature type="transmembrane region" description="Helical" evidence="11">
    <location>
        <begin position="277"/>
        <end position="301"/>
    </location>
</feature>
<dbReference type="InterPro" id="IPR006202">
    <property type="entry name" value="Neur_chan_lig-bd"/>
</dbReference>
<keyword evidence="3" id="KW-0813">Transport</keyword>
<feature type="domain" description="Neurotransmitter-gated ion-channel ligand-binding" evidence="12">
    <location>
        <begin position="3"/>
        <end position="112"/>
    </location>
</feature>
<evidence type="ECO:0000256" key="2">
    <source>
        <dbReference type="ARBA" id="ARBA00004236"/>
    </source>
</evidence>
<keyword evidence="6" id="KW-0732">Signal</keyword>
<comment type="subcellular location">
    <subcellularLocation>
        <location evidence="2">Cell membrane</location>
    </subcellularLocation>
    <subcellularLocation>
        <location evidence="1">Membrane</location>
        <topology evidence="1">Multi-pass membrane protein</topology>
    </subcellularLocation>
</comment>